<name>D8LR79_ECTSI</name>
<proteinExistence type="inferred from homology"/>
<dbReference type="Proteomes" id="UP000002630">
    <property type="component" value="Linkage Group LG16"/>
</dbReference>
<sequence length="76" mass="8710">MNKLSPSQLLSEAELESLGVFQDRGWEHYSILRPEPNILLFRRPMGTDPVTGTVDPARQRMAEAAFRQQLINQNRS</sequence>
<dbReference type="InParanoid" id="D8LR79"/>
<evidence type="ECO:0000313" key="2">
    <source>
        <dbReference type="EMBL" id="CBN77752.1"/>
    </source>
</evidence>
<dbReference type="GO" id="GO:0051301">
    <property type="term" value="P:cell division"/>
    <property type="evidence" value="ECO:0007669"/>
    <property type="project" value="UniProtKB-UniRule"/>
</dbReference>
<keyword evidence="3" id="KW-1185">Reference proteome</keyword>
<dbReference type="GO" id="GO:0016538">
    <property type="term" value="F:cyclin-dependent protein serine/threonine kinase regulator activity"/>
    <property type="evidence" value="ECO:0007669"/>
    <property type="project" value="InterPro"/>
</dbReference>
<dbReference type="OrthoDB" id="10370468at2759"/>
<dbReference type="InterPro" id="IPR000789">
    <property type="entry name" value="Cyclin-dep_kinase_reg-sub"/>
</dbReference>
<accession>D8LR79</accession>
<keyword evidence="1" id="KW-0131">Cell cycle</keyword>
<dbReference type="STRING" id="2880.D8LR79"/>
<comment type="function">
    <text evidence="1">Binds to the catalytic subunit of the cyclin dependent kinases and is essential for their biological function.</text>
</comment>
<protein>
    <recommendedName>
        <fullName evidence="1">Cyclin-dependent kinases regulatory subunit</fullName>
    </recommendedName>
</protein>
<dbReference type="EMBL" id="FN648841">
    <property type="protein sequence ID" value="CBN77752.1"/>
    <property type="molecule type" value="Genomic_DNA"/>
</dbReference>
<organism evidence="2 3">
    <name type="scientific">Ectocarpus siliculosus</name>
    <name type="common">Brown alga</name>
    <name type="synonym">Conferva siliculosa</name>
    <dbReference type="NCBI Taxonomy" id="2880"/>
    <lineage>
        <taxon>Eukaryota</taxon>
        <taxon>Sar</taxon>
        <taxon>Stramenopiles</taxon>
        <taxon>Ochrophyta</taxon>
        <taxon>PX clade</taxon>
        <taxon>Phaeophyceae</taxon>
        <taxon>Ectocarpales</taxon>
        <taxon>Ectocarpaceae</taxon>
        <taxon>Ectocarpus</taxon>
    </lineage>
</organism>
<dbReference type="Gene3D" id="3.30.170.10">
    <property type="entry name" value="Cyclin-dependent kinase, regulatory subunit"/>
    <property type="match status" value="1"/>
</dbReference>
<keyword evidence="1" id="KW-0132">Cell division</keyword>
<gene>
    <name evidence="2" type="ORF">Esi_0062_0132</name>
</gene>
<comment type="similarity">
    <text evidence="1">Belongs to the CKS family.</text>
</comment>
<dbReference type="EMBL" id="FN649741">
    <property type="protein sequence ID" value="CBN77752.1"/>
    <property type="molecule type" value="Genomic_DNA"/>
</dbReference>
<reference evidence="2 3" key="1">
    <citation type="journal article" date="2010" name="Nature">
        <title>The Ectocarpus genome and the independent evolution of multicellularity in brown algae.</title>
        <authorList>
            <person name="Cock J.M."/>
            <person name="Sterck L."/>
            <person name="Rouze P."/>
            <person name="Scornet D."/>
            <person name="Allen A.E."/>
            <person name="Amoutzias G."/>
            <person name="Anthouard V."/>
            <person name="Artiguenave F."/>
            <person name="Aury J.M."/>
            <person name="Badger J.H."/>
            <person name="Beszteri B."/>
            <person name="Billiau K."/>
            <person name="Bonnet E."/>
            <person name="Bothwell J.H."/>
            <person name="Bowler C."/>
            <person name="Boyen C."/>
            <person name="Brownlee C."/>
            <person name="Carrano C.J."/>
            <person name="Charrier B."/>
            <person name="Cho G.Y."/>
            <person name="Coelho S.M."/>
            <person name="Collen J."/>
            <person name="Corre E."/>
            <person name="Da Silva C."/>
            <person name="Delage L."/>
            <person name="Delaroque N."/>
            <person name="Dittami S.M."/>
            <person name="Doulbeau S."/>
            <person name="Elias M."/>
            <person name="Farnham G."/>
            <person name="Gachon C.M."/>
            <person name="Gschloessl B."/>
            <person name="Heesch S."/>
            <person name="Jabbari K."/>
            <person name="Jubin C."/>
            <person name="Kawai H."/>
            <person name="Kimura K."/>
            <person name="Kloareg B."/>
            <person name="Kupper F.C."/>
            <person name="Lang D."/>
            <person name="Le Bail A."/>
            <person name="Leblanc C."/>
            <person name="Lerouge P."/>
            <person name="Lohr M."/>
            <person name="Lopez P.J."/>
            <person name="Martens C."/>
            <person name="Maumus F."/>
            <person name="Michel G."/>
            <person name="Miranda-Saavedra D."/>
            <person name="Morales J."/>
            <person name="Moreau H."/>
            <person name="Motomura T."/>
            <person name="Nagasato C."/>
            <person name="Napoli C.A."/>
            <person name="Nelson D.R."/>
            <person name="Nyvall-Collen P."/>
            <person name="Peters A.F."/>
            <person name="Pommier C."/>
            <person name="Potin P."/>
            <person name="Poulain J."/>
            <person name="Quesneville H."/>
            <person name="Read B."/>
            <person name="Rensing S.A."/>
            <person name="Ritter A."/>
            <person name="Rousvoal S."/>
            <person name="Samanta M."/>
            <person name="Samson G."/>
            <person name="Schroeder D.C."/>
            <person name="Segurens B."/>
            <person name="Strittmatter M."/>
            <person name="Tonon T."/>
            <person name="Tregear J.W."/>
            <person name="Valentin K."/>
            <person name="von Dassow P."/>
            <person name="Yamagishi T."/>
            <person name="Van de Peer Y."/>
            <person name="Wincker P."/>
        </authorList>
    </citation>
    <scope>NUCLEOTIDE SEQUENCE [LARGE SCALE GENOMIC DNA]</scope>
    <source>
        <strain evidence="3">Ec32 / CCAP1310/4</strain>
    </source>
</reference>
<dbReference type="SMART" id="SM01084">
    <property type="entry name" value="CKS"/>
    <property type="match status" value="1"/>
</dbReference>
<dbReference type="InterPro" id="IPR036858">
    <property type="entry name" value="Cyclin-dep_kinase_reg-sub_sf"/>
</dbReference>
<dbReference type="AlphaFoldDB" id="D8LR79"/>
<evidence type="ECO:0000313" key="3">
    <source>
        <dbReference type="Proteomes" id="UP000002630"/>
    </source>
</evidence>
<dbReference type="SUPFAM" id="SSF55637">
    <property type="entry name" value="Cell cycle regulatory proteins"/>
    <property type="match status" value="1"/>
</dbReference>
<dbReference type="PRINTS" id="PR00296">
    <property type="entry name" value="CYCLINKINASE"/>
</dbReference>
<evidence type="ECO:0000256" key="1">
    <source>
        <dbReference type="RuleBase" id="RU311113"/>
    </source>
</evidence>
<dbReference type="Pfam" id="PF01111">
    <property type="entry name" value="CKS"/>
    <property type="match status" value="1"/>
</dbReference>